<sequence>MKKIISACFLLCFVLASCKKDNANGNVLTGKWILKATGYTFKVGSQNPYRDTVVNDNSGQKFIQFGLNGKGNTNIYEPSPTATGYTDVYVEGEFTYKIDGQTLSTLNNPDGYPLIRNVAFTGKDAMQLILIMKNTVANTSTTITEYYSR</sequence>
<evidence type="ECO:0000313" key="2">
    <source>
        <dbReference type="EMBL" id="MFD2871168.1"/>
    </source>
</evidence>
<name>A0ABW5Y735_9SPHI</name>
<comment type="caution">
    <text evidence="2">The sequence shown here is derived from an EMBL/GenBank/DDBJ whole genome shotgun (WGS) entry which is preliminary data.</text>
</comment>
<evidence type="ECO:0008006" key="4">
    <source>
        <dbReference type="Google" id="ProtNLM"/>
    </source>
</evidence>
<accession>A0ABW5Y735</accession>
<reference evidence="3" key="1">
    <citation type="journal article" date="2019" name="Int. J. Syst. Evol. Microbiol.">
        <title>The Global Catalogue of Microorganisms (GCM) 10K type strain sequencing project: providing services to taxonomists for standard genome sequencing and annotation.</title>
        <authorList>
            <consortium name="The Broad Institute Genomics Platform"/>
            <consortium name="The Broad Institute Genome Sequencing Center for Infectious Disease"/>
            <person name="Wu L."/>
            <person name="Ma J."/>
        </authorList>
    </citation>
    <scope>NUCLEOTIDE SEQUENCE [LARGE SCALE GENOMIC DNA]</scope>
    <source>
        <strain evidence="3">KCTC 22437</strain>
    </source>
</reference>
<organism evidence="2 3">
    <name type="scientific">Mucilaginibacter ximonensis</name>
    <dbReference type="NCBI Taxonomy" id="538021"/>
    <lineage>
        <taxon>Bacteria</taxon>
        <taxon>Pseudomonadati</taxon>
        <taxon>Bacteroidota</taxon>
        <taxon>Sphingobacteriia</taxon>
        <taxon>Sphingobacteriales</taxon>
        <taxon>Sphingobacteriaceae</taxon>
        <taxon>Mucilaginibacter</taxon>
    </lineage>
</organism>
<feature type="chain" id="PRO_5046480419" description="Lipocalin-like domain-containing protein" evidence="1">
    <location>
        <begin position="24"/>
        <end position="149"/>
    </location>
</feature>
<keyword evidence="3" id="KW-1185">Reference proteome</keyword>
<protein>
    <recommendedName>
        <fullName evidence="4">Lipocalin-like domain-containing protein</fullName>
    </recommendedName>
</protein>
<evidence type="ECO:0000256" key="1">
    <source>
        <dbReference type="SAM" id="SignalP"/>
    </source>
</evidence>
<dbReference type="RefSeq" id="WP_377181581.1">
    <property type="nucleotide sequence ID" value="NZ_JBHUPD010000001.1"/>
</dbReference>
<proteinExistence type="predicted"/>
<keyword evidence="1" id="KW-0732">Signal</keyword>
<gene>
    <name evidence="2" type="ORF">ACFS5N_01735</name>
</gene>
<dbReference type="Proteomes" id="UP001597557">
    <property type="component" value="Unassembled WGS sequence"/>
</dbReference>
<dbReference type="PROSITE" id="PS51257">
    <property type="entry name" value="PROKAR_LIPOPROTEIN"/>
    <property type="match status" value="1"/>
</dbReference>
<dbReference type="EMBL" id="JBHUPD010000001">
    <property type="protein sequence ID" value="MFD2871168.1"/>
    <property type="molecule type" value="Genomic_DNA"/>
</dbReference>
<evidence type="ECO:0000313" key="3">
    <source>
        <dbReference type="Proteomes" id="UP001597557"/>
    </source>
</evidence>
<feature type="signal peptide" evidence="1">
    <location>
        <begin position="1"/>
        <end position="23"/>
    </location>
</feature>